<dbReference type="CDD" id="cd00093">
    <property type="entry name" value="HTH_XRE"/>
    <property type="match status" value="1"/>
</dbReference>
<dbReference type="GO" id="GO:0005829">
    <property type="term" value="C:cytosol"/>
    <property type="evidence" value="ECO:0007669"/>
    <property type="project" value="TreeGrafter"/>
</dbReference>
<dbReference type="PROSITE" id="PS50943">
    <property type="entry name" value="HTH_CROC1"/>
    <property type="match status" value="1"/>
</dbReference>
<dbReference type="Proteomes" id="UP000501090">
    <property type="component" value="Chromosome"/>
</dbReference>
<dbReference type="GO" id="GO:0003700">
    <property type="term" value="F:DNA-binding transcription factor activity"/>
    <property type="evidence" value="ECO:0007669"/>
    <property type="project" value="TreeGrafter"/>
</dbReference>
<dbReference type="PANTHER" id="PTHR46797:SF1">
    <property type="entry name" value="METHYLPHOSPHONATE SYNTHASE"/>
    <property type="match status" value="1"/>
</dbReference>
<dbReference type="PANTHER" id="PTHR46797">
    <property type="entry name" value="HTH-TYPE TRANSCRIPTIONAL REGULATOR"/>
    <property type="match status" value="1"/>
</dbReference>
<name>A0A6M9PIS2_9BURK</name>
<keyword evidence="1" id="KW-0238">DNA-binding</keyword>
<evidence type="ECO:0000259" key="2">
    <source>
        <dbReference type="PROSITE" id="PS50943"/>
    </source>
</evidence>
<evidence type="ECO:0000256" key="1">
    <source>
        <dbReference type="ARBA" id="ARBA00023125"/>
    </source>
</evidence>
<sequence length="82" mass="9278">MLGTKRSPLNLAFGRVLRNLRLKADLSQEELGLEAEIQRNYISLIELGHNQPTISIIFKISKALKIKPAKLIQLVDEESQSH</sequence>
<dbReference type="SUPFAM" id="SSF47413">
    <property type="entry name" value="lambda repressor-like DNA-binding domains"/>
    <property type="match status" value="1"/>
</dbReference>
<protein>
    <submittedName>
        <fullName evidence="3">XRE family transcriptional regulator</fullName>
    </submittedName>
</protein>
<dbReference type="GO" id="GO:0003677">
    <property type="term" value="F:DNA binding"/>
    <property type="evidence" value="ECO:0007669"/>
    <property type="project" value="UniProtKB-KW"/>
</dbReference>
<dbReference type="InterPro" id="IPR010982">
    <property type="entry name" value="Lambda_DNA-bd_dom_sf"/>
</dbReference>
<organism evidence="3 4">
    <name type="scientific">Polynucleobacter arcticus</name>
    <dbReference type="NCBI Taxonomy" id="1743165"/>
    <lineage>
        <taxon>Bacteria</taxon>
        <taxon>Pseudomonadati</taxon>
        <taxon>Pseudomonadota</taxon>
        <taxon>Betaproteobacteria</taxon>
        <taxon>Burkholderiales</taxon>
        <taxon>Burkholderiaceae</taxon>
        <taxon>Polynucleobacter</taxon>
    </lineage>
</organism>
<dbReference type="InterPro" id="IPR001387">
    <property type="entry name" value="Cro/C1-type_HTH"/>
</dbReference>
<reference evidence="3 4" key="1">
    <citation type="submission" date="2018-04" db="EMBL/GenBank/DDBJ databases">
        <title>Polynucleobacter sp. UK-Long2-W17 genome.</title>
        <authorList>
            <person name="Hahn M.W."/>
        </authorList>
    </citation>
    <scope>NUCLEOTIDE SEQUENCE [LARGE SCALE GENOMIC DNA]</scope>
    <source>
        <strain evidence="3 4">UK-Long2-W17</strain>
    </source>
</reference>
<dbReference type="InterPro" id="IPR050807">
    <property type="entry name" value="TransReg_Diox_bact_type"/>
</dbReference>
<gene>
    <name evidence="3" type="ORF">DN92_04320</name>
</gene>
<dbReference type="AlphaFoldDB" id="A0A6M9PIS2"/>
<keyword evidence="4" id="KW-1185">Reference proteome</keyword>
<dbReference type="KEGG" id="pard:DN92_04320"/>
<evidence type="ECO:0000313" key="3">
    <source>
        <dbReference type="EMBL" id="QKM60329.1"/>
    </source>
</evidence>
<accession>A0A6M9PIS2</accession>
<dbReference type="EMBL" id="CP028940">
    <property type="protein sequence ID" value="QKM60329.1"/>
    <property type="molecule type" value="Genomic_DNA"/>
</dbReference>
<proteinExistence type="predicted"/>
<dbReference type="Pfam" id="PF01381">
    <property type="entry name" value="HTH_3"/>
    <property type="match status" value="1"/>
</dbReference>
<dbReference type="RefSeq" id="WP_173960096.1">
    <property type="nucleotide sequence ID" value="NZ_CBCSCC010000002.1"/>
</dbReference>
<evidence type="ECO:0000313" key="4">
    <source>
        <dbReference type="Proteomes" id="UP000501090"/>
    </source>
</evidence>
<feature type="domain" description="HTH cro/C1-type" evidence="2">
    <location>
        <begin position="17"/>
        <end position="71"/>
    </location>
</feature>
<dbReference type="Gene3D" id="1.10.260.40">
    <property type="entry name" value="lambda repressor-like DNA-binding domains"/>
    <property type="match status" value="1"/>
</dbReference>
<dbReference type="SMART" id="SM00530">
    <property type="entry name" value="HTH_XRE"/>
    <property type="match status" value="1"/>
</dbReference>